<feature type="transmembrane region" description="Helical" evidence="6">
    <location>
        <begin position="80"/>
        <end position="104"/>
    </location>
</feature>
<dbReference type="Pfam" id="PF07690">
    <property type="entry name" value="MFS_1"/>
    <property type="match status" value="1"/>
</dbReference>
<evidence type="ECO:0000256" key="2">
    <source>
        <dbReference type="ARBA" id="ARBA00022692"/>
    </source>
</evidence>
<evidence type="ECO:0000313" key="9">
    <source>
        <dbReference type="Proteomes" id="UP000000322"/>
    </source>
</evidence>
<feature type="region of interest" description="Disordered" evidence="5">
    <location>
        <begin position="409"/>
        <end position="439"/>
    </location>
</feature>
<feature type="transmembrane region" description="Helical" evidence="6">
    <location>
        <begin position="12"/>
        <end position="31"/>
    </location>
</feature>
<evidence type="ECO:0000259" key="7">
    <source>
        <dbReference type="PROSITE" id="PS50850"/>
    </source>
</evidence>
<dbReference type="InterPro" id="IPR020846">
    <property type="entry name" value="MFS_dom"/>
</dbReference>
<keyword evidence="3 6" id="KW-1133">Transmembrane helix</keyword>
<keyword evidence="2 6" id="KW-0812">Transmembrane</keyword>
<dbReference type="STRING" id="446469.Sked_11680"/>
<proteinExistence type="predicted"/>
<feature type="transmembrane region" description="Helical" evidence="6">
    <location>
        <begin position="136"/>
        <end position="158"/>
    </location>
</feature>
<feature type="transmembrane region" description="Helical" evidence="6">
    <location>
        <begin position="225"/>
        <end position="244"/>
    </location>
</feature>
<dbReference type="InterPro" id="IPR036259">
    <property type="entry name" value="MFS_trans_sf"/>
</dbReference>
<feature type="domain" description="Major facilitator superfamily (MFS) profile" evidence="7">
    <location>
        <begin position="13"/>
        <end position="411"/>
    </location>
</feature>
<evidence type="ECO:0000256" key="4">
    <source>
        <dbReference type="ARBA" id="ARBA00023136"/>
    </source>
</evidence>
<evidence type="ECO:0000256" key="6">
    <source>
        <dbReference type="SAM" id="Phobius"/>
    </source>
</evidence>
<keyword evidence="4 6" id="KW-0472">Membrane</keyword>
<evidence type="ECO:0000256" key="1">
    <source>
        <dbReference type="ARBA" id="ARBA00004651"/>
    </source>
</evidence>
<name>D1BDP9_SANKS</name>
<feature type="transmembrane region" description="Helical" evidence="6">
    <location>
        <begin position="315"/>
        <end position="337"/>
    </location>
</feature>
<dbReference type="EMBL" id="CP001819">
    <property type="protein sequence ID" value="ACZ21111.1"/>
    <property type="molecule type" value="Genomic_DNA"/>
</dbReference>
<sequence length="439" mass="45419">MMGARQRPHFAWMVFAAACVISFVGFGLTLNTASLYWGSVSEELGISLSDVALMSTVSGIAGAVALGVASPLFERINLKIFLSIMVVLTACAYFASAGATSIWVLYAANLVLGVTKAVAILLSVPILLGNWFEKHLGLVTGIAGAMTAVGGAVFSPIIGDIITDHGWRSAYVVTGVIVLVTLLPFTLFVTKLRPTGEQRPFGFEPKDGANVTLTGIPARRAFRTLPFVCFAAVGVILQLAGSLVQHLPTYLTQGGLTLTAAAAIFSALLIGASVGKFAIGAALDHMRPMLAVGIFTLVALFGWSGLWAFSGQLPLSVASFSSGMGQAINLVAVVVLVRNVFGALEYSKILGPILMVGSLANAAGVYVHGLVYDSTGSYDLSFAANLVIFVVAFGILAVALRSGARLTPSDAVPGASAPAIDPAGERDDDAAPVSPVVTR</sequence>
<dbReference type="PANTHER" id="PTHR11360">
    <property type="entry name" value="MONOCARBOXYLATE TRANSPORTER"/>
    <property type="match status" value="1"/>
</dbReference>
<feature type="transmembrane region" description="Helical" evidence="6">
    <location>
        <begin position="256"/>
        <end position="278"/>
    </location>
</feature>
<feature type="transmembrane region" description="Helical" evidence="6">
    <location>
        <begin position="380"/>
        <end position="400"/>
    </location>
</feature>
<accession>D1BDP9</accession>
<dbReference type="RefSeq" id="WP_012866180.1">
    <property type="nucleotide sequence ID" value="NC_013521.1"/>
</dbReference>
<feature type="transmembrane region" description="Helical" evidence="6">
    <location>
        <begin position="349"/>
        <end position="368"/>
    </location>
</feature>
<feature type="transmembrane region" description="Helical" evidence="6">
    <location>
        <begin position="110"/>
        <end position="129"/>
    </location>
</feature>
<dbReference type="GO" id="GO:0022857">
    <property type="term" value="F:transmembrane transporter activity"/>
    <property type="evidence" value="ECO:0007669"/>
    <property type="project" value="InterPro"/>
</dbReference>
<dbReference type="Proteomes" id="UP000000322">
    <property type="component" value="Chromosome"/>
</dbReference>
<feature type="transmembrane region" description="Helical" evidence="6">
    <location>
        <begin position="51"/>
        <end position="73"/>
    </location>
</feature>
<feature type="transmembrane region" description="Helical" evidence="6">
    <location>
        <begin position="290"/>
        <end position="309"/>
    </location>
</feature>
<dbReference type="SUPFAM" id="SSF103473">
    <property type="entry name" value="MFS general substrate transporter"/>
    <property type="match status" value="1"/>
</dbReference>
<dbReference type="PROSITE" id="PS51257">
    <property type="entry name" value="PROKAR_LIPOPROTEIN"/>
    <property type="match status" value="1"/>
</dbReference>
<keyword evidence="9" id="KW-1185">Reference proteome</keyword>
<protein>
    <submittedName>
        <fullName evidence="8">Sugar phosphate permease</fullName>
    </submittedName>
</protein>
<evidence type="ECO:0000256" key="3">
    <source>
        <dbReference type="ARBA" id="ARBA00022989"/>
    </source>
</evidence>
<organism evidence="8 9">
    <name type="scientific">Sanguibacter keddieii (strain ATCC 51767 / DSM 10542 / NCFB 3025 / ST-74)</name>
    <dbReference type="NCBI Taxonomy" id="446469"/>
    <lineage>
        <taxon>Bacteria</taxon>
        <taxon>Bacillati</taxon>
        <taxon>Actinomycetota</taxon>
        <taxon>Actinomycetes</taxon>
        <taxon>Micrococcales</taxon>
        <taxon>Sanguibacteraceae</taxon>
        <taxon>Sanguibacter</taxon>
    </lineage>
</organism>
<comment type="subcellular location">
    <subcellularLocation>
        <location evidence="1">Cell membrane</location>
        <topology evidence="1">Multi-pass membrane protein</topology>
    </subcellularLocation>
</comment>
<dbReference type="eggNOG" id="COG2271">
    <property type="taxonomic scope" value="Bacteria"/>
</dbReference>
<dbReference type="KEGG" id="ske:Sked_11680"/>
<evidence type="ECO:0000313" key="8">
    <source>
        <dbReference type="EMBL" id="ACZ21111.1"/>
    </source>
</evidence>
<dbReference type="PANTHER" id="PTHR11360:SF290">
    <property type="entry name" value="MONOCARBOXYLATE MFS PERMEASE"/>
    <property type="match status" value="1"/>
</dbReference>
<evidence type="ECO:0000256" key="5">
    <source>
        <dbReference type="SAM" id="MobiDB-lite"/>
    </source>
</evidence>
<dbReference type="InterPro" id="IPR050327">
    <property type="entry name" value="Proton-linked_MCT"/>
</dbReference>
<gene>
    <name evidence="8" type="ordered locus">Sked_11680</name>
</gene>
<dbReference type="InterPro" id="IPR011701">
    <property type="entry name" value="MFS"/>
</dbReference>
<dbReference type="PROSITE" id="PS50850">
    <property type="entry name" value="MFS"/>
    <property type="match status" value="1"/>
</dbReference>
<dbReference type="Gene3D" id="1.20.1250.20">
    <property type="entry name" value="MFS general substrate transporter like domains"/>
    <property type="match status" value="2"/>
</dbReference>
<dbReference type="GO" id="GO:0005886">
    <property type="term" value="C:plasma membrane"/>
    <property type="evidence" value="ECO:0007669"/>
    <property type="project" value="UniProtKB-SubCell"/>
</dbReference>
<dbReference type="AlphaFoldDB" id="D1BDP9"/>
<dbReference type="HOGENOM" id="CLU_001265_59_9_11"/>
<reference evidence="8 9" key="1">
    <citation type="journal article" date="2009" name="Stand. Genomic Sci.">
        <title>Complete genome sequence of Sanguibacter keddieii type strain (ST-74).</title>
        <authorList>
            <person name="Ivanova N."/>
            <person name="Sikorski J."/>
            <person name="Sims D."/>
            <person name="Brettin T."/>
            <person name="Detter J.C."/>
            <person name="Han C."/>
            <person name="Lapidus A."/>
            <person name="Copeland A."/>
            <person name="Glavina Del Rio T."/>
            <person name="Nolan M."/>
            <person name="Chen F."/>
            <person name="Lucas S."/>
            <person name="Tice H."/>
            <person name="Cheng J.F."/>
            <person name="Bruce D."/>
            <person name="Goodwin L."/>
            <person name="Pitluck S."/>
            <person name="Pati A."/>
            <person name="Mavromatis K."/>
            <person name="Chen A."/>
            <person name="Palaniappan K."/>
            <person name="D'haeseleer P."/>
            <person name="Chain P."/>
            <person name="Bristow J."/>
            <person name="Eisen J.A."/>
            <person name="Markowitz V."/>
            <person name="Hugenholtz P."/>
            <person name="Goker M."/>
            <person name="Pukall R."/>
            <person name="Klenk H.P."/>
            <person name="Kyrpides N.C."/>
        </authorList>
    </citation>
    <scope>NUCLEOTIDE SEQUENCE [LARGE SCALE GENOMIC DNA]</scope>
    <source>
        <strain evidence="9">ATCC 51767 / DSM 10542 / NCFB 3025 / ST-74</strain>
    </source>
</reference>
<feature type="transmembrane region" description="Helical" evidence="6">
    <location>
        <begin position="170"/>
        <end position="189"/>
    </location>
</feature>